<dbReference type="Proteomes" id="UP001596201">
    <property type="component" value="Unassembled WGS sequence"/>
</dbReference>
<sequence length="272" mass="29582">MTDRPRPEEQSPDPITTDRLVTDLRDLGVESGDTLLVHSSLSSLGWVSGGPVAVVDALLDAVGESGTVVCPTHSTDFSDPADWQNPSVPDDWEGAIRETMPAYRPEITPTRGMGAIPETFRDYPEATRSRHPAHSFAALGPDAEFVVSEHSYDDSLGEGSPLARCYDLDARVLLLGVGHERNTSLHLAEYRADIDVAETTQGGPILRDGERVWAEFSDIAIDDEDFGSVGDDFEAARPDAVRRGEVGVGDAALVEQTELVDYAVEWFETNRD</sequence>
<dbReference type="PANTHER" id="PTHR11104">
    <property type="entry name" value="AMINOGLYCOSIDE N3-ACETYLTRANSFERASE"/>
    <property type="match status" value="1"/>
</dbReference>
<dbReference type="RefSeq" id="WP_227228015.1">
    <property type="nucleotide sequence ID" value="NZ_JAJCVJ010000001.1"/>
</dbReference>
<dbReference type="Pfam" id="PF02522">
    <property type="entry name" value="Antibiotic_NAT"/>
    <property type="match status" value="1"/>
</dbReference>
<dbReference type="InterPro" id="IPR028345">
    <property type="entry name" value="Antibiotic_NAT-like"/>
</dbReference>
<keyword evidence="5" id="KW-1185">Reference proteome</keyword>
<gene>
    <name evidence="4" type="ORF">ACFPJ5_06815</name>
</gene>
<evidence type="ECO:0000313" key="5">
    <source>
        <dbReference type="Proteomes" id="UP001596201"/>
    </source>
</evidence>
<comment type="similarity">
    <text evidence="1">Belongs to the antibiotic N-acetyltransferase family.</text>
</comment>
<dbReference type="InterPro" id="IPR003679">
    <property type="entry name" value="Amioglycoside_AcTrfase"/>
</dbReference>
<evidence type="ECO:0000256" key="3">
    <source>
        <dbReference type="ARBA" id="ARBA00023315"/>
    </source>
</evidence>
<dbReference type="EMBL" id="JBHSKX010000001">
    <property type="protein sequence ID" value="MFC5366646.1"/>
    <property type="molecule type" value="Genomic_DNA"/>
</dbReference>
<evidence type="ECO:0000256" key="2">
    <source>
        <dbReference type="ARBA" id="ARBA00022679"/>
    </source>
</evidence>
<dbReference type="PANTHER" id="PTHR11104:SF0">
    <property type="entry name" value="SPBETA PROPHAGE-DERIVED AMINOGLYCOSIDE N(3')-ACETYLTRANSFERASE-LIKE PROTEIN YOKD"/>
    <property type="match status" value="1"/>
</dbReference>
<reference evidence="4 5" key="1">
    <citation type="journal article" date="2019" name="Int. J. Syst. Evol. Microbiol.">
        <title>The Global Catalogue of Microorganisms (GCM) 10K type strain sequencing project: providing services to taxonomists for standard genome sequencing and annotation.</title>
        <authorList>
            <consortium name="The Broad Institute Genomics Platform"/>
            <consortium name="The Broad Institute Genome Sequencing Center for Infectious Disease"/>
            <person name="Wu L."/>
            <person name="Ma J."/>
        </authorList>
    </citation>
    <scope>NUCLEOTIDE SEQUENCE [LARGE SCALE GENOMIC DNA]</scope>
    <source>
        <strain evidence="4 5">CGMCC 1.12237</strain>
    </source>
</reference>
<name>A0ABD5R9F6_9EURY</name>
<keyword evidence="3" id="KW-0012">Acyltransferase</keyword>
<evidence type="ECO:0000256" key="1">
    <source>
        <dbReference type="ARBA" id="ARBA00006383"/>
    </source>
</evidence>
<accession>A0ABD5R9F6</accession>
<dbReference type="GO" id="GO:0016746">
    <property type="term" value="F:acyltransferase activity"/>
    <property type="evidence" value="ECO:0007669"/>
    <property type="project" value="UniProtKB-KW"/>
</dbReference>
<comment type="caution">
    <text evidence="4">The sequence shown here is derived from an EMBL/GenBank/DDBJ whole genome shotgun (WGS) entry which is preliminary data.</text>
</comment>
<protein>
    <submittedName>
        <fullName evidence="4">Aminoglycoside N(3)-acetyltransferase</fullName>
    </submittedName>
</protein>
<proteinExistence type="inferred from homology"/>
<dbReference type="SUPFAM" id="SSF110710">
    <property type="entry name" value="TTHA0583/YokD-like"/>
    <property type="match status" value="1"/>
</dbReference>
<keyword evidence="2" id="KW-0808">Transferase</keyword>
<evidence type="ECO:0000313" key="4">
    <source>
        <dbReference type="EMBL" id="MFC5366646.1"/>
    </source>
</evidence>
<organism evidence="4 5">
    <name type="scientific">Salinirubrum litoreum</name>
    <dbReference type="NCBI Taxonomy" id="1126234"/>
    <lineage>
        <taxon>Archaea</taxon>
        <taxon>Methanobacteriati</taxon>
        <taxon>Methanobacteriota</taxon>
        <taxon>Stenosarchaea group</taxon>
        <taxon>Halobacteria</taxon>
        <taxon>Halobacteriales</taxon>
        <taxon>Haloferacaceae</taxon>
        <taxon>Salinirubrum</taxon>
    </lineage>
</organism>
<dbReference type="AlphaFoldDB" id="A0ABD5R9F6"/>